<dbReference type="AlphaFoldDB" id="A0A7I8IFB2"/>
<dbReference type="Proteomes" id="UP001189122">
    <property type="component" value="Unassembled WGS sequence"/>
</dbReference>
<accession>A0A7I8IFB2</accession>
<dbReference type="PANTHER" id="PTHR34194:SF2">
    <property type="entry name" value="F14J8.16 PROTEIN"/>
    <property type="match status" value="1"/>
</dbReference>
<evidence type="ECO:0000313" key="1">
    <source>
        <dbReference type="EMBL" id="CAA2616705.1"/>
    </source>
</evidence>
<reference evidence="1 2" key="1">
    <citation type="submission" date="2019-12" db="EMBL/GenBank/DDBJ databases">
        <authorList>
            <person name="Scholz U."/>
            <person name="Mascher M."/>
            <person name="Fiebig A."/>
        </authorList>
    </citation>
    <scope>NUCLEOTIDE SEQUENCE</scope>
</reference>
<proteinExistence type="predicted"/>
<dbReference type="EMBL" id="CACRZD030000002">
    <property type="protein sequence ID" value="CAA6656379.1"/>
    <property type="molecule type" value="Genomic_DNA"/>
</dbReference>
<gene>
    <name evidence="1" type="ORF">SI7747_02002919</name>
</gene>
<dbReference type="EMBL" id="LR743589">
    <property type="protein sequence ID" value="CAA2616705.1"/>
    <property type="molecule type" value="Genomic_DNA"/>
</dbReference>
<keyword evidence="2" id="KW-1185">Reference proteome</keyword>
<protein>
    <submittedName>
        <fullName evidence="1">Uncharacterized protein</fullName>
    </submittedName>
</protein>
<name>A0A7I8IFB2_SPIIN</name>
<sequence length="215" mass="25084">MTQREDSNYESDIDSEYNIFLDHLKEDGRSYVFEMSPNFVKYEEEDETCPRLRSYAVCKEKVAYGQSEREILKHLKLRKIAIDPCYEIFLRRVQVRGGSLLLKLANGTTVNYEEQIETPTTSITTEVTPIPAKDSEWQCKSSIFYYSFAAVFEDNEASGENRRCSKKSYFRKRLETISVRISKPIEKDKQLRGATKTYQTTEMGKSYFDHHPGKC</sequence>
<organism evidence="1">
    <name type="scientific">Spirodela intermedia</name>
    <name type="common">Intermediate duckweed</name>
    <dbReference type="NCBI Taxonomy" id="51605"/>
    <lineage>
        <taxon>Eukaryota</taxon>
        <taxon>Viridiplantae</taxon>
        <taxon>Streptophyta</taxon>
        <taxon>Embryophyta</taxon>
        <taxon>Tracheophyta</taxon>
        <taxon>Spermatophyta</taxon>
        <taxon>Magnoliopsida</taxon>
        <taxon>Liliopsida</taxon>
        <taxon>Araceae</taxon>
        <taxon>Lemnoideae</taxon>
        <taxon>Spirodela</taxon>
    </lineage>
</organism>
<evidence type="ECO:0000313" key="2">
    <source>
        <dbReference type="Proteomes" id="UP001189122"/>
    </source>
</evidence>
<dbReference type="PANTHER" id="PTHR34194">
    <property type="entry name" value="F14J8.16 PROTEIN"/>
    <property type="match status" value="1"/>
</dbReference>